<protein>
    <submittedName>
        <fullName evidence="1">Putative outer membrane protein pmp8</fullName>
    </submittedName>
</protein>
<proteinExistence type="predicted"/>
<reference evidence="1" key="1">
    <citation type="submission" date="2019-11" db="EMBL/GenBank/DDBJ databases">
        <authorList>
            <person name="Feng L."/>
        </authorList>
    </citation>
    <scope>NUCLEOTIDE SEQUENCE</scope>
    <source>
        <strain evidence="1">AMuciniphilaLFYP55</strain>
    </source>
</reference>
<dbReference type="RefSeq" id="WP_102721346.1">
    <property type="nucleotide sequence ID" value="NZ_CACRSS010000002.1"/>
</dbReference>
<sequence>MTPRLPLPLLAALLLSQAVPHAAASSPISWDDLVRDWQDESITETVLDLSGDGSVAEVTSNGGAVTVSQGTSLALNGGHHTISSTKQSAQVFTSRAFDNRGTLEISDCTITGNFNTAVSWFSSSSGGSIANGENARLILSGCSFSNNGMVSQTDGEGGALAGAAGSVMSIQGCDFTNNYVSFHEPCLNSPQQYGGAIASFGAVTLSNCRFSGNYTSYLNAGANGMSTAAGGAVSMATYGARLEGDALEFHGNYAMGYAASGGAVNLNNNASIKLSNASFTGNYAFCTAHSTSAGRAWGGALNLESGSTGTLVSCVFNGNHVSSMTETASGGGAIHNFIGCTLTLVNCSFYDNYASSADASLAQGGAIANEGRLRIIANGRDSIFRGNRDHVPALGGGGASNAIHSLFSTGIALYAGNGGSLVFYDGIRGENDRNILTINKPGAEGYPVDGTVFFKDGASIDGFNTELYQGSLCMGEGTAIRGSLDAWQGSSFIIEGFTTMDGQYSVHAVKPGAVHTVLVRMTDSMAAATEENPVWNFTEGSSIAAFAGSLEFVLDVSRLSIPYDELHPFIFSHEGQTQELMDSVNGAKSVRLVDADGWSYSVDGSFFDYLSGQNRGLVPSGPDTGGWRPPSGVGGVQGNSQWTAVRSLRSFAEAARTREGERLKPDGRAAFWITATGDYFTQASQAAVEGYRFRSHGYSVGGSYDLSPVWTAGGAFGQSFGTNDVNNDLGSFDQDAVMALFQLARSVQVNAEDSLLLGVQGGYGTARSKGGVISPDLAGDRLESSWKDRTWLLDVQGAWTRRLNRKTRLGLYSGLQYAGSVQSASTAAGERHAYHLEDSSANVLRGRLGVEFHRNGSLLGREAAGYVRTGIAHDLDRKTPHVSVRGTSRSWTAMAVNPGRTVLEASAGFHVSLSGNWSAGVDYSLEAGNRQLNQSGRAGVMMEF</sequence>
<dbReference type="InterPro" id="IPR005546">
    <property type="entry name" value="Autotransporte_beta"/>
</dbReference>
<organism evidence="1">
    <name type="scientific">Akkermansia muciniphila</name>
    <dbReference type="NCBI Taxonomy" id="239935"/>
    <lineage>
        <taxon>Bacteria</taxon>
        <taxon>Pseudomonadati</taxon>
        <taxon>Verrucomicrobiota</taxon>
        <taxon>Verrucomicrobiia</taxon>
        <taxon>Verrucomicrobiales</taxon>
        <taxon>Akkermansiaceae</taxon>
        <taxon>Akkermansia</taxon>
    </lineage>
</organism>
<dbReference type="InterPro" id="IPR036709">
    <property type="entry name" value="Autotransporte_beta_dom_sf"/>
</dbReference>
<dbReference type="Gene3D" id="2.40.128.130">
    <property type="entry name" value="Autotransporter beta-domain"/>
    <property type="match status" value="1"/>
</dbReference>
<accession>A0A6N2RJQ7</accession>
<name>A0A6N2RJQ7_9BACT</name>
<dbReference type="SMART" id="SM00869">
    <property type="entry name" value="Autotransporter"/>
    <property type="match status" value="1"/>
</dbReference>
<dbReference type="InterPro" id="IPR011050">
    <property type="entry name" value="Pectin_lyase_fold/virulence"/>
</dbReference>
<dbReference type="Pfam" id="PF03797">
    <property type="entry name" value="Autotransporter"/>
    <property type="match status" value="1"/>
</dbReference>
<gene>
    <name evidence="1" type="primary">pmp8</name>
    <name evidence="1" type="ORF">AMLFYP55_01683</name>
</gene>
<dbReference type="OrthoDB" id="9773411at2"/>
<dbReference type="EMBL" id="CACRSS010000002">
    <property type="protein sequence ID" value="VYS81553.1"/>
    <property type="molecule type" value="Genomic_DNA"/>
</dbReference>
<dbReference type="GeneID" id="84023654"/>
<dbReference type="AlphaFoldDB" id="A0A6N2RJQ7"/>
<evidence type="ECO:0000313" key="1">
    <source>
        <dbReference type="EMBL" id="VYS81553.1"/>
    </source>
</evidence>
<dbReference type="PROSITE" id="PS51208">
    <property type="entry name" value="AUTOTRANSPORTER"/>
    <property type="match status" value="1"/>
</dbReference>
<dbReference type="SUPFAM" id="SSF103515">
    <property type="entry name" value="Autotransporter"/>
    <property type="match status" value="1"/>
</dbReference>
<dbReference type="SUPFAM" id="SSF51126">
    <property type="entry name" value="Pectin lyase-like"/>
    <property type="match status" value="1"/>
</dbReference>